<reference evidence="8" key="2">
    <citation type="submission" date="2020-10" db="UniProtKB">
        <authorList>
            <consortium name="WormBaseParasite"/>
        </authorList>
    </citation>
    <scope>IDENTIFICATION</scope>
</reference>
<comment type="subcellular location">
    <subcellularLocation>
        <location evidence="1">Membrane</location>
        <topology evidence="1">Multi-pass membrane protein</topology>
    </subcellularLocation>
</comment>
<name>A0A7E4W1G0_PANRE</name>
<comment type="similarity">
    <text evidence="2">Belongs to the nucleobase:cation symporter-2 (NCS2) (TC 2.A.40) family.</text>
</comment>
<organism evidence="7 8">
    <name type="scientific">Panagrellus redivivus</name>
    <name type="common">Microworm</name>
    <dbReference type="NCBI Taxonomy" id="6233"/>
    <lineage>
        <taxon>Eukaryota</taxon>
        <taxon>Metazoa</taxon>
        <taxon>Ecdysozoa</taxon>
        <taxon>Nematoda</taxon>
        <taxon>Chromadorea</taxon>
        <taxon>Rhabditida</taxon>
        <taxon>Tylenchina</taxon>
        <taxon>Panagrolaimomorpha</taxon>
        <taxon>Panagrolaimoidea</taxon>
        <taxon>Panagrolaimidae</taxon>
        <taxon>Panagrellus</taxon>
    </lineage>
</organism>
<evidence type="ECO:0000256" key="3">
    <source>
        <dbReference type="ARBA" id="ARBA00022692"/>
    </source>
</evidence>
<protein>
    <submittedName>
        <fullName evidence="8">Sulfate_transp domain-containing protein</fullName>
    </submittedName>
</protein>
<dbReference type="PANTHER" id="PTHR11119">
    <property type="entry name" value="XANTHINE-URACIL / VITAMIN C PERMEASE FAMILY MEMBER"/>
    <property type="match status" value="1"/>
</dbReference>
<dbReference type="GO" id="GO:0016020">
    <property type="term" value="C:membrane"/>
    <property type="evidence" value="ECO:0007669"/>
    <property type="project" value="UniProtKB-SubCell"/>
</dbReference>
<dbReference type="WBParaSite" id="Pan_g5405.t1">
    <property type="protein sequence ID" value="Pan_g5405.t1"/>
    <property type="gene ID" value="Pan_g5405"/>
</dbReference>
<evidence type="ECO:0000256" key="4">
    <source>
        <dbReference type="ARBA" id="ARBA00022989"/>
    </source>
</evidence>
<evidence type="ECO:0000256" key="1">
    <source>
        <dbReference type="ARBA" id="ARBA00004141"/>
    </source>
</evidence>
<sequence>MTPDETPLRFKASDIPPWNQSILLGLQQTMVTIGGCLVTPFIISGLMCAGPMEATIRARLISVSFVVTGFSTLLQTVFGLRLAVLQGPSSSFIPALIAFLTTRKTDVCHDPTTGASPEYYYDTLNTCLKISKFGTGGYHPHVPGDITQI</sequence>
<dbReference type="Pfam" id="PF00860">
    <property type="entry name" value="Xan_ur_permease"/>
    <property type="match status" value="1"/>
</dbReference>
<dbReference type="GO" id="GO:0022857">
    <property type="term" value="F:transmembrane transporter activity"/>
    <property type="evidence" value="ECO:0007669"/>
    <property type="project" value="InterPro"/>
</dbReference>
<evidence type="ECO:0000256" key="5">
    <source>
        <dbReference type="ARBA" id="ARBA00023136"/>
    </source>
</evidence>
<dbReference type="Proteomes" id="UP000492821">
    <property type="component" value="Unassembled WGS sequence"/>
</dbReference>
<dbReference type="InterPro" id="IPR006043">
    <property type="entry name" value="NCS2"/>
</dbReference>
<keyword evidence="5 6" id="KW-0472">Membrane</keyword>
<keyword evidence="7" id="KW-1185">Reference proteome</keyword>
<accession>A0A7E4W1G0</accession>
<feature type="transmembrane region" description="Helical" evidence="6">
    <location>
        <begin position="26"/>
        <end position="48"/>
    </location>
</feature>
<keyword evidence="4 6" id="KW-1133">Transmembrane helix</keyword>
<evidence type="ECO:0000256" key="6">
    <source>
        <dbReference type="SAM" id="Phobius"/>
    </source>
</evidence>
<evidence type="ECO:0000313" key="8">
    <source>
        <dbReference type="WBParaSite" id="Pan_g5405.t1"/>
    </source>
</evidence>
<proteinExistence type="inferred from homology"/>
<dbReference type="AlphaFoldDB" id="A0A7E4W1G0"/>
<feature type="transmembrane region" description="Helical" evidence="6">
    <location>
        <begin position="60"/>
        <end position="84"/>
    </location>
</feature>
<evidence type="ECO:0000313" key="7">
    <source>
        <dbReference type="Proteomes" id="UP000492821"/>
    </source>
</evidence>
<evidence type="ECO:0000256" key="2">
    <source>
        <dbReference type="ARBA" id="ARBA00008821"/>
    </source>
</evidence>
<keyword evidence="3 6" id="KW-0812">Transmembrane</keyword>
<reference evidence="7" key="1">
    <citation type="journal article" date="2013" name="Genetics">
        <title>The draft genome and transcriptome of Panagrellus redivivus are shaped by the harsh demands of a free-living lifestyle.</title>
        <authorList>
            <person name="Srinivasan J."/>
            <person name="Dillman A.R."/>
            <person name="Macchietto M.G."/>
            <person name="Heikkinen L."/>
            <person name="Lakso M."/>
            <person name="Fracchia K.M."/>
            <person name="Antoshechkin I."/>
            <person name="Mortazavi A."/>
            <person name="Wong G."/>
            <person name="Sternberg P.W."/>
        </authorList>
    </citation>
    <scope>NUCLEOTIDE SEQUENCE [LARGE SCALE GENOMIC DNA]</scope>
    <source>
        <strain evidence="7">MT8872</strain>
    </source>
</reference>